<gene>
    <name evidence="1" type="ORF">A3C59_05025</name>
</gene>
<reference evidence="1 2" key="1">
    <citation type="journal article" date="2016" name="Nat. Commun.">
        <title>Thousands of microbial genomes shed light on interconnected biogeochemical processes in an aquifer system.</title>
        <authorList>
            <person name="Anantharaman K."/>
            <person name="Brown C.T."/>
            <person name="Hug L.A."/>
            <person name="Sharon I."/>
            <person name="Castelle C.J."/>
            <person name="Probst A.J."/>
            <person name="Thomas B.C."/>
            <person name="Singh A."/>
            <person name="Wilkins M.J."/>
            <person name="Karaoz U."/>
            <person name="Brodie E.L."/>
            <person name="Williams K.H."/>
            <person name="Hubbard S.S."/>
            <person name="Banfield J.F."/>
        </authorList>
    </citation>
    <scope>NUCLEOTIDE SEQUENCE [LARGE SCALE GENOMIC DNA]</scope>
</reference>
<accession>A0A1F5JZ91</accession>
<evidence type="ECO:0000313" key="2">
    <source>
        <dbReference type="Proteomes" id="UP000176902"/>
    </source>
</evidence>
<proteinExistence type="predicted"/>
<dbReference type="EMBL" id="MFCV01000006">
    <property type="protein sequence ID" value="OGE33761.1"/>
    <property type="molecule type" value="Genomic_DNA"/>
</dbReference>
<evidence type="ECO:0000313" key="1">
    <source>
        <dbReference type="EMBL" id="OGE33761.1"/>
    </source>
</evidence>
<comment type="caution">
    <text evidence="1">The sequence shown here is derived from an EMBL/GenBank/DDBJ whole genome shotgun (WGS) entry which is preliminary data.</text>
</comment>
<protein>
    <submittedName>
        <fullName evidence="1">Uncharacterized protein</fullName>
    </submittedName>
</protein>
<name>A0A1F5JZ91_9BACT</name>
<sequence length="121" mass="13679">MAESLRGVMMRRSFEDVTKQVPVTVSVWRQILSEPSVIELMADKGDKMAKDAIWFADHPNVNRAPDLKGVSKLVREARLTEALSQLHPASEQLALLDEKKQLMVRFWTAPLGNLLSNHTQN</sequence>
<organism evidence="1 2">
    <name type="scientific">Candidatus Daviesbacteria bacterium RIFCSPHIGHO2_02_FULL_36_13</name>
    <dbReference type="NCBI Taxonomy" id="1797768"/>
    <lineage>
        <taxon>Bacteria</taxon>
        <taxon>Candidatus Daviesiibacteriota</taxon>
    </lineage>
</organism>
<dbReference type="AlphaFoldDB" id="A0A1F5JZ91"/>
<dbReference type="Proteomes" id="UP000176902">
    <property type="component" value="Unassembled WGS sequence"/>
</dbReference>
<dbReference type="STRING" id="1797768.A3C59_05025"/>